<dbReference type="Proteomes" id="UP000798662">
    <property type="component" value="Chromosome 1"/>
</dbReference>
<evidence type="ECO:0000313" key="1">
    <source>
        <dbReference type="EMBL" id="KAK1861757.1"/>
    </source>
</evidence>
<organism evidence="1 2">
    <name type="scientific">Pyropia yezoensis</name>
    <name type="common">Susabi-nori</name>
    <name type="synonym">Porphyra yezoensis</name>
    <dbReference type="NCBI Taxonomy" id="2788"/>
    <lineage>
        <taxon>Eukaryota</taxon>
        <taxon>Rhodophyta</taxon>
        <taxon>Bangiophyceae</taxon>
        <taxon>Bangiales</taxon>
        <taxon>Bangiaceae</taxon>
        <taxon>Pyropia</taxon>
    </lineage>
</organism>
<proteinExistence type="predicted"/>
<name>A0ACC3BV40_PYRYE</name>
<protein>
    <submittedName>
        <fullName evidence="1">Uncharacterized protein</fullName>
    </submittedName>
</protein>
<evidence type="ECO:0000313" key="2">
    <source>
        <dbReference type="Proteomes" id="UP000798662"/>
    </source>
</evidence>
<dbReference type="EMBL" id="CM020618">
    <property type="protein sequence ID" value="KAK1861757.1"/>
    <property type="molecule type" value="Genomic_DNA"/>
</dbReference>
<gene>
    <name evidence="1" type="ORF">I4F81_004337</name>
</gene>
<reference evidence="1" key="1">
    <citation type="submission" date="2019-11" db="EMBL/GenBank/DDBJ databases">
        <title>Nori genome reveals adaptations in red seaweeds to the harsh intertidal environment.</title>
        <authorList>
            <person name="Wang D."/>
            <person name="Mao Y."/>
        </authorList>
    </citation>
    <scope>NUCLEOTIDE SEQUENCE</scope>
    <source>
        <tissue evidence="1">Gametophyte</tissue>
    </source>
</reference>
<comment type="caution">
    <text evidence="1">The sequence shown here is derived from an EMBL/GenBank/DDBJ whole genome shotgun (WGS) entry which is preliminary data.</text>
</comment>
<accession>A0ACC3BV40</accession>
<keyword evidence="2" id="KW-1185">Reference proteome</keyword>
<sequence>MTRPAAAVASAPRRAGSAPGGGGGGTGRPPPGGGGTPAALRRAPCSGGGCVGVAAFVAATTLGGGGGPAAVAAAALATGSCRSAWSAGRAVGGSAAAPAVVRRRAAALVVVASASGGEHAHEEHGVSAAVKDALVLLLTTVVIVPVMRKLNTSPILGFLVAGIVLGPNGLGLIRDVVASKKLAEFGVVFFLFEMGLELSSDKLISLGKDVFGLGTAQFVISGALMTLLSVAAGLPVPPAVVIGFGVALSSSAFVLQLLSERGEMGTRFGRATFGILLLQDLAVVPLLVVTPLLAGSGGAAAVGKAVGIAGAKGALALAAIAVMGKTVLEPVFSIAAKTRSSEAFMATILFVVLGTSALTETLGLSDTLGAFLAGVMLAETKYRHQVEADIKPFRGLLLGLFFITVGFAIDLNLAAANIGAVSSLVVGLLALKAGVIAAAGLVFGLSFGTALRTGLMLAQGGEFAFVIFGLANRVGVLPTPLCNLLLLVVALSMALTPVLAALGSRIANRLESKRGLIGARVEDAQTADARDFVMVAGYGRVGQSVCDMLDTQLVRYVAFDTSPSRVIEARAKGLPVFYGDACRPEVLKVAGVERARSIVVTLDDPDASLRAVTSLVHDFPSVTVFCRARDARQQRLLQMAGATAIVPELLEASLLLGGAVLASYGTPVEEVNALIEVTRLRQMEQAGIAGIGGIEGHPG</sequence>